<dbReference type="NCBIfam" id="TIGR01933">
    <property type="entry name" value="hflK"/>
    <property type="match status" value="1"/>
</dbReference>
<sequence>MPWSNQGGGKGSGGGGGGPWGGGPWGSGSGGGGKEPPDLDEILRRGQDRMRRVIRGGGGGGGNGAGGIGGGVPRAFLFLLGLLLLASVAFYGFFYRVNPDEQGIVLRFGKYERWEGPGLHWRWPYPIEEVRLPKVTQQRTIEVGSARSTIGARDSGLMLTGDGSVVDVRFVVFWRISPDKSADGDTGVEQFLFNIAQPETTVREVAESAMREVVGQSSLQPLLTGGRQQTQEEVQRLMQKTLDYYRAGIKIDQVQLKEVDPPEEVIGAFREVAAAAQEKETLIKQAQTYADQVTPRAHGEADRIVAAAEGYRDQTVAEATGQAARFLKVYDEYKKAPDVTRERLYLEMQERVLEGADKIIIDQKSGQGVVPYLPLEQLQKREPAEGSK</sequence>
<dbReference type="InterPro" id="IPR020980">
    <property type="entry name" value="Membrane_HflK_N"/>
</dbReference>
<dbReference type="HOGENOM" id="CLU_039173_0_1_5"/>
<dbReference type="Proteomes" id="UP000005952">
    <property type="component" value="Chromosome"/>
</dbReference>
<evidence type="ECO:0000256" key="2">
    <source>
        <dbReference type="ARBA" id="ARBA00006971"/>
    </source>
</evidence>
<dbReference type="AlphaFoldDB" id="N0B7F1"/>
<evidence type="ECO:0000259" key="8">
    <source>
        <dbReference type="SMART" id="SM00244"/>
    </source>
</evidence>
<keyword evidence="3 6" id="KW-0812">Transmembrane</keyword>
<comment type="function">
    <text evidence="6">HflC and HflK could encode or regulate a protease.</text>
</comment>
<protein>
    <recommendedName>
        <fullName evidence="6">Protein HflK</fullName>
    </recommendedName>
</protein>
<keyword evidence="4 6" id="KW-1133">Transmembrane helix</keyword>
<feature type="region of interest" description="Disordered" evidence="7">
    <location>
        <begin position="1"/>
        <end position="40"/>
    </location>
</feature>
<comment type="similarity">
    <text evidence="2 6">Belongs to the band 7/mec-2 family. HflK subfamily.</text>
</comment>
<dbReference type="SMART" id="SM00244">
    <property type="entry name" value="PHB"/>
    <property type="match status" value="1"/>
</dbReference>
<dbReference type="OrthoDB" id="9779595at2"/>
<dbReference type="EMBL" id="CP005587">
    <property type="protein sequence ID" value="AGK56461.1"/>
    <property type="molecule type" value="Genomic_DNA"/>
</dbReference>
<dbReference type="Pfam" id="PF12221">
    <property type="entry name" value="HflK_N"/>
    <property type="match status" value="1"/>
</dbReference>
<dbReference type="SUPFAM" id="SSF117892">
    <property type="entry name" value="Band 7/SPFH domain"/>
    <property type="match status" value="1"/>
</dbReference>
<dbReference type="PANTHER" id="PTHR43327:SF2">
    <property type="entry name" value="MODULATOR OF FTSH PROTEASE HFLK"/>
    <property type="match status" value="1"/>
</dbReference>
<dbReference type="InterPro" id="IPR036013">
    <property type="entry name" value="Band_7/SPFH_dom_sf"/>
</dbReference>
<evidence type="ECO:0000256" key="4">
    <source>
        <dbReference type="ARBA" id="ARBA00022989"/>
    </source>
</evidence>
<reference evidence="9 10" key="1">
    <citation type="journal article" date="2013" name="Genome Announc.">
        <title>Genome sequences for three denitrifying bacterial strains isolated from a uranium- and nitrate-contaminated subsurface environment.</title>
        <authorList>
            <person name="Venkatramanan R."/>
            <person name="Prakash O."/>
            <person name="Woyke T."/>
            <person name="Chain P."/>
            <person name="Goodwin L.A."/>
            <person name="Watson D."/>
            <person name="Brooks S."/>
            <person name="Kostka J.E."/>
            <person name="Green S.J."/>
        </authorList>
    </citation>
    <scope>NUCLEOTIDE SEQUENCE [LARGE SCALE GENOMIC DNA]</scope>
    <source>
        <strain evidence="9 10">1NES1</strain>
    </source>
</reference>
<dbReference type="InterPro" id="IPR010201">
    <property type="entry name" value="HflK"/>
</dbReference>
<comment type="subcellular location">
    <subcellularLocation>
        <location evidence="1">Membrane</location>
        <topology evidence="1">Single-pass membrane protein</topology>
    </subcellularLocation>
</comment>
<gene>
    <name evidence="9" type="ORF">HYPDE_23878</name>
</gene>
<evidence type="ECO:0000256" key="7">
    <source>
        <dbReference type="SAM" id="MobiDB-lite"/>
    </source>
</evidence>
<feature type="compositionally biased region" description="Gly residues" evidence="7">
    <location>
        <begin position="1"/>
        <end position="34"/>
    </location>
</feature>
<dbReference type="CDD" id="cd03404">
    <property type="entry name" value="SPFH_HflK"/>
    <property type="match status" value="1"/>
</dbReference>
<comment type="subunit">
    <text evidence="6">HflC and HflK may interact to form a multimeric complex.</text>
</comment>
<dbReference type="Gene3D" id="3.30.479.30">
    <property type="entry name" value="Band 7 domain"/>
    <property type="match status" value="1"/>
</dbReference>
<dbReference type="RefSeq" id="WP_015596499.1">
    <property type="nucleotide sequence ID" value="NC_021172.1"/>
</dbReference>
<dbReference type="KEGG" id="hdt:HYPDE_23878"/>
<evidence type="ECO:0000256" key="3">
    <source>
        <dbReference type="ARBA" id="ARBA00022692"/>
    </source>
</evidence>
<evidence type="ECO:0000256" key="1">
    <source>
        <dbReference type="ARBA" id="ARBA00004167"/>
    </source>
</evidence>
<dbReference type="eggNOG" id="COG0330">
    <property type="taxonomic scope" value="Bacteria"/>
</dbReference>
<evidence type="ECO:0000256" key="5">
    <source>
        <dbReference type="ARBA" id="ARBA00023136"/>
    </source>
</evidence>
<keyword evidence="10" id="KW-1185">Reference proteome</keyword>
<keyword evidence="5 6" id="KW-0472">Membrane</keyword>
<dbReference type="PANTHER" id="PTHR43327">
    <property type="entry name" value="STOMATIN-LIKE PROTEIN 2, MITOCHONDRIAL"/>
    <property type="match status" value="1"/>
</dbReference>
<feature type="domain" description="Band 7" evidence="8">
    <location>
        <begin position="92"/>
        <end position="273"/>
    </location>
</feature>
<evidence type="ECO:0000313" key="10">
    <source>
        <dbReference type="Proteomes" id="UP000005952"/>
    </source>
</evidence>
<feature type="transmembrane region" description="Helical" evidence="6">
    <location>
        <begin position="75"/>
        <end position="94"/>
    </location>
</feature>
<proteinExistence type="inferred from homology"/>
<dbReference type="InterPro" id="IPR050710">
    <property type="entry name" value="Band7/mec-2_domain"/>
</dbReference>
<dbReference type="Pfam" id="PF01145">
    <property type="entry name" value="Band_7"/>
    <property type="match status" value="1"/>
</dbReference>
<organism evidence="9 10">
    <name type="scientific">Hyphomicrobium denitrificans 1NES1</name>
    <dbReference type="NCBI Taxonomy" id="670307"/>
    <lineage>
        <taxon>Bacteria</taxon>
        <taxon>Pseudomonadati</taxon>
        <taxon>Pseudomonadota</taxon>
        <taxon>Alphaproteobacteria</taxon>
        <taxon>Hyphomicrobiales</taxon>
        <taxon>Hyphomicrobiaceae</taxon>
        <taxon>Hyphomicrobium</taxon>
    </lineage>
</organism>
<dbReference type="InterPro" id="IPR001107">
    <property type="entry name" value="Band_7"/>
</dbReference>
<evidence type="ECO:0000256" key="6">
    <source>
        <dbReference type="RuleBase" id="RU364113"/>
    </source>
</evidence>
<evidence type="ECO:0000313" key="9">
    <source>
        <dbReference type="EMBL" id="AGK56461.1"/>
    </source>
</evidence>
<dbReference type="STRING" id="670307.HYPDE_23878"/>
<dbReference type="GO" id="GO:0016020">
    <property type="term" value="C:membrane"/>
    <property type="evidence" value="ECO:0007669"/>
    <property type="project" value="UniProtKB-SubCell"/>
</dbReference>
<accession>N0B7F1</accession>
<name>N0B7F1_9HYPH</name>